<keyword evidence="2" id="KW-1185">Reference proteome</keyword>
<name>A0A6L9L424_9BACT</name>
<dbReference type="AlphaFoldDB" id="A0A6L9L424"/>
<comment type="caution">
    <text evidence="1">The sequence shown here is derived from an EMBL/GenBank/DDBJ whole genome shotgun (WGS) entry which is preliminary data.</text>
</comment>
<sequence>MQQLVLKSLYVVARLKYPNLRKDLPYFVRDNYYCKLVQGRYVVQDYVLKKPYKVISYHGEFDQELRYVLPFAYWHHLNGTLQKTIGAKNTSDFYFFSSNHEERFDKRVWTESYAHYDVPNMTHSNSYSFRKWAPVPFKEHYRNEVFVFDKPILLIANKYNIEWDQPPINFLDIPTLEQIIQQYGDRYQIVYNRPLPTQIVQDNSETLQLNEHEWLRKNHPGVILMDDLYQQYCPSLVRNYNHLQLMVYANCNHFISMHGGTAALASCFGGNNIILSDPNWGMEHHFNEYATLFPKLSGATILHARNRAEVLTYLADKY</sequence>
<reference evidence="1 2" key="1">
    <citation type="submission" date="2020-02" db="EMBL/GenBank/DDBJ databases">
        <title>Draft genome sequence of two Spirosoma agri KCTC 52727 and Spirosoma terrae KCTC 52035.</title>
        <authorList>
            <person name="Rojas J."/>
            <person name="Ambika Manirajan B."/>
            <person name="Suarez C."/>
            <person name="Ratering S."/>
            <person name="Schnell S."/>
        </authorList>
    </citation>
    <scope>NUCLEOTIDE SEQUENCE [LARGE SCALE GENOMIC DNA]</scope>
    <source>
        <strain evidence="1 2">KCTC 52035</strain>
    </source>
</reference>
<organism evidence="1 2">
    <name type="scientific">Spirosoma terrae</name>
    <dbReference type="NCBI Taxonomy" id="1968276"/>
    <lineage>
        <taxon>Bacteria</taxon>
        <taxon>Pseudomonadati</taxon>
        <taxon>Bacteroidota</taxon>
        <taxon>Cytophagia</taxon>
        <taxon>Cytophagales</taxon>
        <taxon>Cytophagaceae</taxon>
        <taxon>Spirosoma</taxon>
    </lineage>
</organism>
<gene>
    <name evidence="1" type="ORF">GK108_09980</name>
</gene>
<evidence type="ECO:0000313" key="1">
    <source>
        <dbReference type="EMBL" id="NDU95200.1"/>
    </source>
</evidence>
<accession>A0A6L9L424</accession>
<dbReference type="EMBL" id="JAAFZH010000003">
    <property type="protein sequence ID" value="NDU95200.1"/>
    <property type="molecule type" value="Genomic_DNA"/>
</dbReference>
<evidence type="ECO:0000313" key="2">
    <source>
        <dbReference type="Proteomes" id="UP000474175"/>
    </source>
</evidence>
<proteinExistence type="predicted"/>
<dbReference type="Proteomes" id="UP000474175">
    <property type="component" value="Unassembled WGS sequence"/>
</dbReference>
<evidence type="ECO:0008006" key="3">
    <source>
        <dbReference type="Google" id="ProtNLM"/>
    </source>
</evidence>
<protein>
    <recommendedName>
        <fullName evidence="3">Glycosyltransferase family 61 protein</fullName>
    </recommendedName>
</protein>